<evidence type="ECO:0000256" key="1">
    <source>
        <dbReference type="ARBA" id="ARBA00004141"/>
    </source>
</evidence>
<dbReference type="GO" id="GO:0009523">
    <property type="term" value="C:photosystem II"/>
    <property type="evidence" value="ECO:0007669"/>
    <property type="project" value="UniProtKB-KW"/>
</dbReference>
<keyword evidence="6" id="KW-0157">Chromophore</keyword>
<dbReference type="Proteomes" id="UP000607653">
    <property type="component" value="Unassembled WGS sequence"/>
</dbReference>
<keyword evidence="7 9" id="KW-0472">Membrane</keyword>
<keyword evidence="8" id="KW-0604">Photosystem II</keyword>
<feature type="transmembrane region" description="Helical" evidence="9">
    <location>
        <begin position="194"/>
        <end position="213"/>
    </location>
</feature>
<dbReference type="AlphaFoldDB" id="A0A822Y2I3"/>
<dbReference type="SUPFAM" id="SSF161077">
    <property type="entry name" value="Photosystem II antenna protein-like"/>
    <property type="match status" value="1"/>
</dbReference>
<dbReference type="Pfam" id="PF00421">
    <property type="entry name" value="PSII"/>
    <property type="match status" value="1"/>
</dbReference>
<dbReference type="EMBL" id="DUZY01000001">
    <property type="protein sequence ID" value="DAD25509.1"/>
    <property type="molecule type" value="Genomic_DNA"/>
</dbReference>
<evidence type="ECO:0000256" key="7">
    <source>
        <dbReference type="ARBA" id="ARBA00023136"/>
    </source>
</evidence>
<evidence type="ECO:0008006" key="12">
    <source>
        <dbReference type="Google" id="ProtNLM"/>
    </source>
</evidence>
<dbReference type="GO" id="GO:0009767">
    <property type="term" value="P:photosynthetic electron transport chain"/>
    <property type="evidence" value="ECO:0007669"/>
    <property type="project" value="InterPro"/>
</dbReference>
<evidence type="ECO:0000313" key="10">
    <source>
        <dbReference type="EMBL" id="DAD25509.1"/>
    </source>
</evidence>
<keyword evidence="2" id="KW-0148">Chlorophyll</keyword>
<comment type="caution">
    <text evidence="10">The sequence shown here is derived from an EMBL/GenBank/DDBJ whole genome shotgun (WGS) entry which is preliminary data.</text>
</comment>
<evidence type="ECO:0000256" key="8">
    <source>
        <dbReference type="ARBA" id="ARBA00023276"/>
    </source>
</evidence>
<name>A0A822Y2I3_NELNU</name>
<evidence type="ECO:0000256" key="5">
    <source>
        <dbReference type="ARBA" id="ARBA00022989"/>
    </source>
</evidence>
<keyword evidence="3" id="KW-0602">Photosynthesis</keyword>
<dbReference type="InterPro" id="IPR036001">
    <property type="entry name" value="PS_II_antenna-like_sf"/>
</dbReference>
<dbReference type="InterPro" id="IPR044900">
    <property type="entry name" value="PSII_PsbC_sf"/>
</dbReference>
<reference evidence="10 11" key="1">
    <citation type="journal article" date="2020" name="Mol. Biol. Evol.">
        <title>Distinct Expression and Methylation Patterns for Genes with Different Fates following a Single Whole-Genome Duplication in Flowering Plants.</title>
        <authorList>
            <person name="Shi T."/>
            <person name="Rahmani R.S."/>
            <person name="Gugger P.F."/>
            <person name="Wang M."/>
            <person name="Li H."/>
            <person name="Zhang Y."/>
            <person name="Li Z."/>
            <person name="Wang Q."/>
            <person name="Van de Peer Y."/>
            <person name="Marchal K."/>
            <person name="Chen J."/>
        </authorList>
    </citation>
    <scope>NUCLEOTIDE SEQUENCE [LARGE SCALE GENOMIC DNA]</scope>
    <source>
        <tissue evidence="10">Leaf</tissue>
    </source>
</reference>
<proteinExistence type="predicted"/>
<evidence type="ECO:0000256" key="6">
    <source>
        <dbReference type="ARBA" id="ARBA00022991"/>
    </source>
</evidence>
<evidence type="ECO:0000256" key="3">
    <source>
        <dbReference type="ARBA" id="ARBA00022531"/>
    </source>
</evidence>
<feature type="transmembrane region" description="Helical" evidence="9">
    <location>
        <begin position="160"/>
        <end position="182"/>
    </location>
</feature>
<evidence type="ECO:0000256" key="9">
    <source>
        <dbReference type="SAM" id="Phobius"/>
    </source>
</evidence>
<keyword evidence="4 9" id="KW-0812">Transmembrane</keyword>
<evidence type="ECO:0000256" key="4">
    <source>
        <dbReference type="ARBA" id="ARBA00022692"/>
    </source>
</evidence>
<evidence type="ECO:0000256" key="2">
    <source>
        <dbReference type="ARBA" id="ARBA00022494"/>
    </source>
</evidence>
<comment type="subcellular location">
    <subcellularLocation>
        <location evidence="1">Membrane</location>
        <topology evidence="1">Multi-pass membrane protein</topology>
    </subcellularLocation>
</comment>
<evidence type="ECO:0000313" key="11">
    <source>
        <dbReference type="Proteomes" id="UP000607653"/>
    </source>
</evidence>
<feature type="transmembrane region" description="Helical" evidence="9">
    <location>
        <begin position="48"/>
        <end position="71"/>
    </location>
</feature>
<gene>
    <name evidence="10" type="ORF">HUJ06_026973</name>
</gene>
<organism evidence="10 11">
    <name type="scientific">Nelumbo nucifera</name>
    <name type="common">Sacred lotus</name>
    <dbReference type="NCBI Taxonomy" id="4432"/>
    <lineage>
        <taxon>Eukaryota</taxon>
        <taxon>Viridiplantae</taxon>
        <taxon>Streptophyta</taxon>
        <taxon>Embryophyta</taxon>
        <taxon>Tracheophyta</taxon>
        <taxon>Spermatophyta</taxon>
        <taxon>Magnoliopsida</taxon>
        <taxon>Proteales</taxon>
        <taxon>Nelumbonaceae</taxon>
        <taxon>Nelumbo</taxon>
    </lineage>
</organism>
<keyword evidence="5 9" id="KW-1133">Transmembrane helix</keyword>
<feature type="transmembrane region" description="Helical" evidence="9">
    <location>
        <begin position="99"/>
        <end position="120"/>
    </location>
</feature>
<dbReference type="GO" id="GO:0016168">
    <property type="term" value="F:chlorophyll binding"/>
    <property type="evidence" value="ECO:0007669"/>
    <property type="project" value="UniProtKB-KW"/>
</dbReference>
<protein>
    <recommendedName>
        <fullName evidence="12">Photosystem II CP43 reaction center protein</fullName>
    </recommendedName>
</protein>
<dbReference type="InterPro" id="IPR000932">
    <property type="entry name" value="PS_antenna-like"/>
</dbReference>
<dbReference type="Gene3D" id="1.10.10.670">
    <property type="entry name" value="photosystem ii from thermosynechococcus elongatus"/>
    <property type="match status" value="1"/>
</dbReference>
<accession>A0A822Y2I3</accession>
<sequence length="266" mass="29402">MNLFEVAHFVYQRSLYMKYEQGMILLPHLATLGWGVGPGGEVIDTFPYFVSGVLHLISSAVLGFGGIYHALLGPETLEESFPFFGYVWKDRNKMTSIHLILLGIGAFLLVLKALDFLGVYDTWAPVGGDFRKMTNLTLSPSVLFGYSLKSPFPLGEKDGLLIIGGHVWLGSICILGGTWHILTKPFVCMGSPRICFICLWFHCLLFRLVQYAYPSEFDGPTGPEASQAQAFTFLVRDQRLGANVGSAQGPTGLGNYFMRSPGHFFI</sequence>
<keyword evidence="11" id="KW-1185">Reference proteome</keyword>